<proteinExistence type="predicted"/>
<keyword evidence="2" id="KW-1185">Reference proteome</keyword>
<evidence type="ECO:0000313" key="1">
    <source>
        <dbReference type="EMBL" id="GIY72881.1"/>
    </source>
</evidence>
<protein>
    <submittedName>
        <fullName evidence="1">Uncharacterized protein</fullName>
    </submittedName>
</protein>
<dbReference type="Proteomes" id="UP001054837">
    <property type="component" value="Unassembled WGS sequence"/>
</dbReference>
<name>A0AAV4VRN9_9ARAC</name>
<sequence length="95" mass="10717">MENVDTGKGINGMLRYFSVDRSLMKDSAMDSLGDESIISLRIRRKLPGNYICFTLYIAVLRSSSAVSEDQPFFLSAPPPHPHPLIKEWLEVDGFK</sequence>
<dbReference type="EMBL" id="BPLQ01013528">
    <property type="protein sequence ID" value="GIY72881.1"/>
    <property type="molecule type" value="Genomic_DNA"/>
</dbReference>
<dbReference type="AlphaFoldDB" id="A0AAV4VRN9"/>
<reference evidence="1 2" key="1">
    <citation type="submission" date="2021-06" db="EMBL/GenBank/DDBJ databases">
        <title>Caerostris darwini draft genome.</title>
        <authorList>
            <person name="Kono N."/>
            <person name="Arakawa K."/>
        </authorList>
    </citation>
    <scope>NUCLEOTIDE SEQUENCE [LARGE SCALE GENOMIC DNA]</scope>
</reference>
<evidence type="ECO:0000313" key="2">
    <source>
        <dbReference type="Proteomes" id="UP001054837"/>
    </source>
</evidence>
<comment type="caution">
    <text evidence="1">The sequence shown here is derived from an EMBL/GenBank/DDBJ whole genome shotgun (WGS) entry which is preliminary data.</text>
</comment>
<gene>
    <name evidence="1" type="ORF">CDAR_306001</name>
</gene>
<organism evidence="1 2">
    <name type="scientific">Caerostris darwini</name>
    <dbReference type="NCBI Taxonomy" id="1538125"/>
    <lineage>
        <taxon>Eukaryota</taxon>
        <taxon>Metazoa</taxon>
        <taxon>Ecdysozoa</taxon>
        <taxon>Arthropoda</taxon>
        <taxon>Chelicerata</taxon>
        <taxon>Arachnida</taxon>
        <taxon>Araneae</taxon>
        <taxon>Araneomorphae</taxon>
        <taxon>Entelegynae</taxon>
        <taxon>Araneoidea</taxon>
        <taxon>Araneidae</taxon>
        <taxon>Caerostris</taxon>
    </lineage>
</organism>
<accession>A0AAV4VRN9</accession>